<sequence length="637" mass="69198">MKLPIRTGAQRTSEVDPIFAEIVRNGLMAATEEMKTILTRTAYNTIIYEALDFTTGVFDASGNTLSIGLGLPMFMRGMSVTVKAMLEHFGTEGIDPGDVLLTNDAYVTGSHLNHITIVVPVFHDETIVGFSACMAHWQDIGGTPTGISLDIYSEGLQLPFLKLYRRGERNQELIDIIAINVRNPELALGDLRAQVGAAMAGEKRFREMIEKYDCERVLGAISLILDQSDAAARAEISSLPDGTYEAESWLDDDGVTRGERIRIKVRVVISGDSMTVDMSDVSPQVKGYFNSGPSTGLAAAQVAFKCLFAGTEYPINDGCFRALNVVLPHGTVVSATKPAPMKWWMTYPMTVVDTVFKALAPACPQRVIAGHHADLAMTYLYGMNPRTGVRDVFWIGLHGGGWGAKHDEDGMSATVAINDGDTHNGPVEQLEAKHSILVESYSLRPDSGGAGRQRGGLGTEFRARLKQDVLFTTAIERVDCRPWGLFDGLSALGNEVSVARTDVPEVRYPTGKLSTQPLSSGELICVRTGGGGGYGSPLERPIEAVEKDVREGYVTVRAARDKYGVVIDPLTGNADRVVSSTHRAHMVNDGLPKDSPFSADDLSDGQRLLQKRLLDEAVEVERSLQSAGVPWVWDRCC</sequence>
<keyword evidence="3" id="KW-1185">Reference proteome</keyword>
<evidence type="ECO:0000313" key="2">
    <source>
        <dbReference type="EMBL" id="NPT53058.1"/>
    </source>
</evidence>
<accession>A0A972NGT0</accession>
<feature type="domain" description="Hydantoinase B/oxoprolinase" evidence="1">
    <location>
        <begin position="16"/>
        <end position="537"/>
    </location>
</feature>
<evidence type="ECO:0000313" key="3">
    <source>
        <dbReference type="Proteomes" id="UP000655523"/>
    </source>
</evidence>
<dbReference type="Proteomes" id="UP000655523">
    <property type="component" value="Unassembled WGS sequence"/>
</dbReference>
<dbReference type="PANTHER" id="PTHR11365:SF23">
    <property type="entry name" value="HYPOTHETICAL 5-OXOPROLINASE (EUROFUNG)-RELATED"/>
    <property type="match status" value="1"/>
</dbReference>
<dbReference type="GO" id="GO:0006749">
    <property type="term" value="P:glutathione metabolic process"/>
    <property type="evidence" value="ECO:0007669"/>
    <property type="project" value="TreeGrafter"/>
</dbReference>
<dbReference type="EMBL" id="WOEZ01000001">
    <property type="protein sequence ID" value="NPT53058.1"/>
    <property type="molecule type" value="Genomic_DNA"/>
</dbReference>
<name>A0A972NGT0_9BURK</name>
<gene>
    <name evidence="2" type="ORF">GNZ13_00105</name>
</gene>
<dbReference type="AlphaFoldDB" id="A0A972NGT0"/>
<dbReference type="PANTHER" id="PTHR11365">
    <property type="entry name" value="5-OXOPROLINASE RELATED"/>
    <property type="match status" value="1"/>
</dbReference>
<dbReference type="Pfam" id="PF02538">
    <property type="entry name" value="Hydantoinase_B"/>
    <property type="match status" value="1"/>
</dbReference>
<dbReference type="GO" id="GO:0005829">
    <property type="term" value="C:cytosol"/>
    <property type="evidence" value="ECO:0007669"/>
    <property type="project" value="TreeGrafter"/>
</dbReference>
<evidence type="ECO:0000259" key="1">
    <source>
        <dbReference type="Pfam" id="PF02538"/>
    </source>
</evidence>
<dbReference type="RefSeq" id="WP_172159382.1">
    <property type="nucleotide sequence ID" value="NZ_WOEZ01000001.1"/>
</dbReference>
<dbReference type="GO" id="GO:0017168">
    <property type="term" value="F:5-oxoprolinase (ATP-hydrolyzing) activity"/>
    <property type="evidence" value="ECO:0007669"/>
    <property type="project" value="TreeGrafter"/>
</dbReference>
<dbReference type="InterPro" id="IPR003692">
    <property type="entry name" value="Hydantoinase_B"/>
</dbReference>
<reference evidence="2 3" key="1">
    <citation type="submission" date="2019-11" db="EMBL/GenBank/DDBJ databases">
        <title>Metabolism of dissolved organic matter in forest soils.</title>
        <authorList>
            <person name="Cyle K.T."/>
            <person name="Wilhelm R.C."/>
            <person name="Martinez C.E."/>
        </authorList>
    </citation>
    <scope>NUCLEOTIDE SEQUENCE [LARGE SCALE GENOMIC DNA]</scope>
    <source>
        <strain evidence="2 3">5N</strain>
    </source>
</reference>
<comment type="caution">
    <text evidence="2">The sequence shown here is derived from an EMBL/GenBank/DDBJ whole genome shotgun (WGS) entry which is preliminary data.</text>
</comment>
<organism evidence="2 3">
    <name type="scientific">Paraburkholderia elongata</name>
    <dbReference type="NCBI Taxonomy" id="2675747"/>
    <lineage>
        <taxon>Bacteria</taxon>
        <taxon>Pseudomonadati</taxon>
        <taxon>Pseudomonadota</taxon>
        <taxon>Betaproteobacteria</taxon>
        <taxon>Burkholderiales</taxon>
        <taxon>Burkholderiaceae</taxon>
        <taxon>Paraburkholderia</taxon>
    </lineage>
</organism>
<dbReference type="InterPro" id="IPR045079">
    <property type="entry name" value="Oxoprolinase-like"/>
</dbReference>
<protein>
    <submittedName>
        <fullName evidence="2">Hydantoinase B/oxoprolinase family protein</fullName>
    </submittedName>
</protein>
<proteinExistence type="predicted"/>